<dbReference type="InterPro" id="IPR036397">
    <property type="entry name" value="RNaseH_sf"/>
</dbReference>
<dbReference type="Pfam" id="PF13456">
    <property type="entry name" value="RVT_3"/>
    <property type="match status" value="1"/>
</dbReference>
<comment type="caution">
    <text evidence="2">The sequence shown here is derived from an EMBL/GenBank/DDBJ whole genome shotgun (WGS) entry which is preliminary data.</text>
</comment>
<accession>A0A8X7W229</accession>
<dbReference type="GO" id="GO:0004523">
    <property type="term" value="F:RNA-DNA hybrid ribonuclease activity"/>
    <property type="evidence" value="ECO:0007669"/>
    <property type="project" value="InterPro"/>
</dbReference>
<keyword evidence="3" id="KW-1185">Reference proteome</keyword>
<organism evidence="2 3">
    <name type="scientific">Brassica carinata</name>
    <name type="common">Ethiopian mustard</name>
    <name type="synonym">Abyssinian cabbage</name>
    <dbReference type="NCBI Taxonomy" id="52824"/>
    <lineage>
        <taxon>Eukaryota</taxon>
        <taxon>Viridiplantae</taxon>
        <taxon>Streptophyta</taxon>
        <taxon>Embryophyta</taxon>
        <taxon>Tracheophyta</taxon>
        <taxon>Spermatophyta</taxon>
        <taxon>Magnoliopsida</taxon>
        <taxon>eudicotyledons</taxon>
        <taxon>Gunneridae</taxon>
        <taxon>Pentapetalae</taxon>
        <taxon>rosids</taxon>
        <taxon>malvids</taxon>
        <taxon>Brassicales</taxon>
        <taxon>Brassicaceae</taxon>
        <taxon>Brassiceae</taxon>
        <taxon>Brassica</taxon>
    </lineage>
</organism>
<dbReference type="EMBL" id="JAAMPC010000003">
    <property type="protein sequence ID" value="KAG2322206.1"/>
    <property type="molecule type" value="Genomic_DNA"/>
</dbReference>
<evidence type="ECO:0000313" key="3">
    <source>
        <dbReference type="Proteomes" id="UP000886595"/>
    </source>
</evidence>
<dbReference type="InterPro" id="IPR002156">
    <property type="entry name" value="RNaseH_domain"/>
</dbReference>
<dbReference type="PANTHER" id="PTHR34146">
    <property type="entry name" value="POLYNUCLEOTIDYL TRANSFERASE, RIBONUCLEASE H-LIKE SUPERFAMILY PROTEIN-RELATED"/>
    <property type="match status" value="1"/>
</dbReference>
<evidence type="ECO:0000259" key="1">
    <source>
        <dbReference type="Pfam" id="PF13456"/>
    </source>
</evidence>
<dbReference type="Proteomes" id="UP000886595">
    <property type="component" value="Unassembled WGS sequence"/>
</dbReference>
<dbReference type="InterPro" id="IPR012337">
    <property type="entry name" value="RNaseH-like_sf"/>
</dbReference>
<dbReference type="InterPro" id="IPR044730">
    <property type="entry name" value="RNase_H-like_dom_plant"/>
</dbReference>
<dbReference type="PANTHER" id="PTHR34146:SF3">
    <property type="entry name" value="POLYNUCLEOTIDYL TRANSFERASE, RIBONUCLEASE H-LIKE SUPERFAMILY PROTEIN"/>
    <property type="match status" value="1"/>
</dbReference>
<name>A0A8X7W229_BRACI</name>
<gene>
    <name evidence="2" type="ORF">Bca52824_015419</name>
</gene>
<dbReference type="Gene3D" id="3.30.420.10">
    <property type="entry name" value="Ribonuclease H-like superfamily/Ribonuclease H"/>
    <property type="match status" value="1"/>
</dbReference>
<protein>
    <recommendedName>
        <fullName evidence="1">RNase H type-1 domain-containing protein</fullName>
    </recommendedName>
</protein>
<dbReference type="GO" id="GO:0003676">
    <property type="term" value="F:nucleic acid binding"/>
    <property type="evidence" value="ECO:0007669"/>
    <property type="project" value="InterPro"/>
</dbReference>
<dbReference type="AlphaFoldDB" id="A0A8X7W229"/>
<evidence type="ECO:0000313" key="2">
    <source>
        <dbReference type="EMBL" id="KAG2322206.1"/>
    </source>
</evidence>
<feature type="domain" description="RNase H type-1" evidence="1">
    <location>
        <begin position="5"/>
        <end position="99"/>
    </location>
</feature>
<proteinExistence type="predicted"/>
<reference evidence="2 3" key="1">
    <citation type="submission" date="2020-02" db="EMBL/GenBank/DDBJ databases">
        <authorList>
            <person name="Ma Q."/>
            <person name="Huang Y."/>
            <person name="Song X."/>
            <person name="Pei D."/>
        </authorList>
    </citation>
    <scope>NUCLEOTIDE SEQUENCE [LARGE SCALE GENOMIC DNA]</scope>
    <source>
        <strain evidence="2">Sxm20200214</strain>
        <tissue evidence="2">Leaf</tissue>
    </source>
</reference>
<sequence length="113" mass="12773">MQGSSAIAPTNSALEAEAMATLLAVQHLCRLHFKDVIILGDNAQLFKSLEDHRRNKGTNYNEAYTEVQDILKLAKLNGFSFRHVPRNLVHHVDQLAKRARSSNQQYVITWLSS</sequence>
<dbReference type="CDD" id="cd06222">
    <property type="entry name" value="RNase_H_like"/>
    <property type="match status" value="1"/>
</dbReference>
<dbReference type="SUPFAM" id="SSF53098">
    <property type="entry name" value="Ribonuclease H-like"/>
    <property type="match status" value="1"/>
</dbReference>